<dbReference type="Gene3D" id="2.60.120.10">
    <property type="entry name" value="Jelly Rolls"/>
    <property type="match status" value="1"/>
</dbReference>
<evidence type="ECO:0000313" key="2">
    <source>
        <dbReference type="EMBL" id="SDP54791.1"/>
    </source>
</evidence>
<name>A0A1H0TLS6_9BACT</name>
<dbReference type="OrthoDB" id="5510626at2"/>
<dbReference type="Pfam" id="PF00027">
    <property type="entry name" value="cNMP_binding"/>
    <property type="match status" value="1"/>
</dbReference>
<dbReference type="STRING" id="91360.SAMN05660330_03140"/>
<dbReference type="Proteomes" id="UP000199073">
    <property type="component" value="Unassembled WGS sequence"/>
</dbReference>
<reference evidence="2 3" key="1">
    <citation type="submission" date="2016-10" db="EMBL/GenBank/DDBJ databases">
        <authorList>
            <person name="de Groot N.N."/>
        </authorList>
    </citation>
    <scope>NUCLEOTIDE SEQUENCE [LARGE SCALE GENOMIC DNA]</scope>
    <source>
        <strain evidence="2 3">DSM 12130</strain>
    </source>
</reference>
<dbReference type="InterPro" id="IPR018490">
    <property type="entry name" value="cNMP-bd_dom_sf"/>
</dbReference>
<dbReference type="SMART" id="SM00100">
    <property type="entry name" value="cNMP"/>
    <property type="match status" value="1"/>
</dbReference>
<dbReference type="PROSITE" id="PS50042">
    <property type="entry name" value="CNMP_BINDING_3"/>
    <property type="match status" value="1"/>
</dbReference>
<dbReference type="SUPFAM" id="SSF51206">
    <property type="entry name" value="cAMP-binding domain-like"/>
    <property type="match status" value="1"/>
</dbReference>
<dbReference type="EMBL" id="FNJI01000025">
    <property type="protein sequence ID" value="SDP54791.1"/>
    <property type="molecule type" value="Genomic_DNA"/>
</dbReference>
<organism evidence="2 3">
    <name type="scientific">Desulforhopalus singaporensis</name>
    <dbReference type="NCBI Taxonomy" id="91360"/>
    <lineage>
        <taxon>Bacteria</taxon>
        <taxon>Pseudomonadati</taxon>
        <taxon>Thermodesulfobacteriota</taxon>
        <taxon>Desulfobulbia</taxon>
        <taxon>Desulfobulbales</taxon>
        <taxon>Desulfocapsaceae</taxon>
        <taxon>Desulforhopalus</taxon>
    </lineage>
</organism>
<dbReference type="RefSeq" id="WP_092224508.1">
    <property type="nucleotide sequence ID" value="NZ_FNJI01000025.1"/>
</dbReference>
<protein>
    <submittedName>
        <fullName evidence="2">Cyclic nucleotide-binding domain-containing protein</fullName>
    </submittedName>
</protein>
<proteinExistence type="predicted"/>
<keyword evidence="3" id="KW-1185">Reference proteome</keyword>
<dbReference type="AlphaFoldDB" id="A0A1H0TLS6"/>
<sequence length="162" mass="18336">MYLQQSDLLWGMDKEFVQKFIGSGMKETHPKGFKLFQEGEPAEFFFIMVKGSIRISLGEHGRTTYLVNHAGEAFGWSSLVGMKSYTASAQCLKETTFIRFTKEFVDEIVEEDPVNGMKFYKRLAGMLGNRLIHSYHLEPADLSDGLEYSFGSGKDIESYTTG</sequence>
<feature type="domain" description="Cyclic nucleotide-binding" evidence="1">
    <location>
        <begin position="8"/>
        <end position="109"/>
    </location>
</feature>
<dbReference type="InterPro" id="IPR014710">
    <property type="entry name" value="RmlC-like_jellyroll"/>
</dbReference>
<evidence type="ECO:0000313" key="3">
    <source>
        <dbReference type="Proteomes" id="UP000199073"/>
    </source>
</evidence>
<dbReference type="InterPro" id="IPR000595">
    <property type="entry name" value="cNMP-bd_dom"/>
</dbReference>
<dbReference type="CDD" id="cd00038">
    <property type="entry name" value="CAP_ED"/>
    <property type="match status" value="1"/>
</dbReference>
<accession>A0A1H0TLS6</accession>
<gene>
    <name evidence="2" type="ORF">SAMN05660330_03140</name>
</gene>
<evidence type="ECO:0000259" key="1">
    <source>
        <dbReference type="PROSITE" id="PS50042"/>
    </source>
</evidence>